<dbReference type="InParanoid" id="F0XDN7"/>
<evidence type="ECO:0000313" key="5">
    <source>
        <dbReference type="EMBL" id="EFX04469.1"/>
    </source>
</evidence>
<dbReference type="Gene3D" id="2.60.120.480">
    <property type="entry name" value="Ureidoglycolate hydrolase"/>
    <property type="match status" value="1"/>
</dbReference>
<dbReference type="RefSeq" id="XP_014173951.1">
    <property type="nucleotide sequence ID" value="XM_014318476.1"/>
</dbReference>
<dbReference type="GO" id="GO:0004848">
    <property type="term" value="F:ureidoglycolate hydrolase activity"/>
    <property type="evidence" value="ECO:0007669"/>
    <property type="project" value="InterPro"/>
</dbReference>
<dbReference type="OrthoDB" id="10266039at2759"/>
<evidence type="ECO:0000256" key="2">
    <source>
        <dbReference type="ARBA" id="ARBA00022631"/>
    </source>
</evidence>
<dbReference type="SUPFAM" id="SSF51182">
    <property type="entry name" value="RmlC-like cupins"/>
    <property type="match status" value="1"/>
</dbReference>
<dbReference type="eggNOG" id="ENOG502S1JQ">
    <property type="taxonomic scope" value="Eukaryota"/>
</dbReference>
<dbReference type="Pfam" id="PF04115">
    <property type="entry name" value="Ureidogly_lyase"/>
    <property type="match status" value="1"/>
</dbReference>
<dbReference type="FunCoup" id="F0XDN7">
    <property type="interactions" value="61"/>
</dbReference>
<comment type="subunit">
    <text evidence="1">Homodimer.</text>
</comment>
<dbReference type="AlphaFoldDB" id="F0XDN7"/>
<evidence type="ECO:0000256" key="3">
    <source>
        <dbReference type="ARBA" id="ARBA00023239"/>
    </source>
</evidence>
<dbReference type="HOGENOM" id="CLU_070848_0_0_1"/>
<dbReference type="STRING" id="655863.F0XDN7"/>
<proteinExistence type="predicted"/>
<organism evidence="6">
    <name type="scientific">Grosmannia clavigera (strain kw1407 / UAMH 11150)</name>
    <name type="common">Blue stain fungus</name>
    <name type="synonym">Graphiocladiella clavigera</name>
    <dbReference type="NCBI Taxonomy" id="655863"/>
    <lineage>
        <taxon>Eukaryota</taxon>
        <taxon>Fungi</taxon>
        <taxon>Dikarya</taxon>
        <taxon>Ascomycota</taxon>
        <taxon>Pezizomycotina</taxon>
        <taxon>Sordariomycetes</taxon>
        <taxon>Sordariomycetidae</taxon>
        <taxon>Ophiostomatales</taxon>
        <taxon>Ophiostomataceae</taxon>
        <taxon>Leptographium</taxon>
    </lineage>
</organism>
<dbReference type="Proteomes" id="UP000007796">
    <property type="component" value="Unassembled WGS sequence"/>
</dbReference>
<dbReference type="CDD" id="cd20298">
    <property type="entry name" value="cupin_UAH"/>
    <property type="match status" value="1"/>
</dbReference>
<keyword evidence="6" id="KW-1185">Reference proteome</keyword>
<keyword evidence="5" id="KW-0378">Hydrolase</keyword>
<dbReference type="PANTHER" id="PTHR21221:SF1">
    <property type="entry name" value="UREIDOGLYCOLATE LYASE"/>
    <property type="match status" value="1"/>
</dbReference>
<sequence>MPARLDVSDLGLCVLAEPLTVAAFAPFGDVIENPRPDVQPGQYGEAFGSVLSAAPFHPVSANQGSAIKYQHVSRLADRYAADGAPSGQPSAAVANVFVCAARTLVEDPEHSRHGGAGLFPVTILERHPYTTQTFVPLTARGNTRYLVIVAPTLASNGPSSSQRDRRGPPDVHNLRAFVARGDQAVTYGAGTWHAPMAALGASGTSVAYAVFQFANGVGPEDCQETVLDGGSRAQQQPWSAVTVRVPATGCVAKL</sequence>
<protein>
    <submittedName>
        <fullName evidence="5">Ureidoglycolate hydrolase</fullName>
    </submittedName>
</protein>
<accession>F0XDN7</accession>
<evidence type="ECO:0000313" key="6">
    <source>
        <dbReference type="Proteomes" id="UP000007796"/>
    </source>
</evidence>
<dbReference type="PANTHER" id="PTHR21221">
    <property type="entry name" value="UREIDOGLYCOLATE HYDROLASE"/>
    <property type="match status" value="1"/>
</dbReference>
<dbReference type="GO" id="GO:0006144">
    <property type="term" value="P:purine nucleobase metabolic process"/>
    <property type="evidence" value="ECO:0007669"/>
    <property type="project" value="UniProtKB-KW"/>
</dbReference>
<dbReference type="GO" id="GO:0000256">
    <property type="term" value="P:allantoin catabolic process"/>
    <property type="evidence" value="ECO:0007669"/>
    <property type="project" value="InterPro"/>
</dbReference>
<dbReference type="InterPro" id="IPR047233">
    <property type="entry name" value="UAH_cupin"/>
</dbReference>
<dbReference type="EMBL" id="GL629765">
    <property type="protein sequence ID" value="EFX04469.1"/>
    <property type="molecule type" value="Genomic_DNA"/>
</dbReference>
<dbReference type="GeneID" id="25974270"/>
<keyword evidence="2" id="KW-0659">Purine metabolism</keyword>
<reference evidence="5 6" key="1">
    <citation type="journal article" date="2011" name="Proc. Natl. Acad. Sci. U.S.A.">
        <title>Genome and transcriptome analyses of the mountain pine beetle-fungal symbiont Grosmannia clavigera, a lodgepole pine pathogen.</title>
        <authorList>
            <person name="DiGuistini S."/>
            <person name="Wang Y."/>
            <person name="Liao N.Y."/>
            <person name="Taylor G."/>
            <person name="Tanguay P."/>
            <person name="Feau N."/>
            <person name="Henrissat B."/>
            <person name="Chan S.K."/>
            <person name="Hesse-Orce U."/>
            <person name="Alamouti S.M."/>
            <person name="Tsui C.K.M."/>
            <person name="Docking R.T."/>
            <person name="Levasseur A."/>
            <person name="Haridas S."/>
            <person name="Robertson G."/>
            <person name="Birol I."/>
            <person name="Holt R.A."/>
            <person name="Marra M.A."/>
            <person name="Hamelin R.C."/>
            <person name="Hirst M."/>
            <person name="Jones S.J.M."/>
            <person name="Bohlmann J."/>
            <person name="Breuil C."/>
        </authorList>
    </citation>
    <scope>NUCLEOTIDE SEQUENCE [LARGE SCALE GENOMIC DNA]</scope>
    <source>
        <strain evidence="6">kw1407 / UAMH 11150</strain>
    </source>
</reference>
<evidence type="ECO:0000256" key="4">
    <source>
        <dbReference type="ARBA" id="ARBA00047684"/>
    </source>
</evidence>
<dbReference type="GO" id="GO:0050385">
    <property type="term" value="F:ureidoglycolate lyase activity"/>
    <property type="evidence" value="ECO:0007669"/>
    <property type="project" value="UniProtKB-EC"/>
</dbReference>
<dbReference type="InterPro" id="IPR011051">
    <property type="entry name" value="RmlC_Cupin_sf"/>
</dbReference>
<gene>
    <name evidence="5" type="ORF">CMQ_1397</name>
</gene>
<comment type="catalytic activity">
    <reaction evidence="4">
        <text>(S)-ureidoglycolate = urea + glyoxylate</text>
        <dbReference type="Rhea" id="RHEA:11304"/>
        <dbReference type="ChEBI" id="CHEBI:16199"/>
        <dbReference type="ChEBI" id="CHEBI:36655"/>
        <dbReference type="ChEBI" id="CHEBI:57296"/>
        <dbReference type="EC" id="4.3.2.3"/>
    </reaction>
</comment>
<name>F0XDN7_GROCL</name>
<dbReference type="InterPro" id="IPR024060">
    <property type="entry name" value="Ureidoglycolate_lyase_dom_sf"/>
</dbReference>
<keyword evidence="3" id="KW-0456">Lyase</keyword>
<dbReference type="InterPro" id="IPR007247">
    <property type="entry name" value="Ureidogly_lyase"/>
</dbReference>
<evidence type="ECO:0000256" key="1">
    <source>
        <dbReference type="ARBA" id="ARBA00011738"/>
    </source>
</evidence>